<evidence type="ECO:0000256" key="2">
    <source>
        <dbReference type="ARBA" id="ARBA00009194"/>
    </source>
</evidence>
<dbReference type="Pfam" id="PF07161">
    <property type="entry name" value="LppX_LprAFG"/>
    <property type="match status" value="1"/>
</dbReference>
<name>A0ABN2JI36_9ACTN</name>
<evidence type="ECO:0000256" key="1">
    <source>
        <dbReference type="ARBA" id="ARBA00004196"/>
    </source>
</evidence>
<reference evidence="4 5" key="1">
    <citation type="journal article" date="2019" name="Int. J. Syst. Evol. Microbiol.">
        <title>The Global Catalogue of Microorganisms (GCM) 10K type strain sequencing project: providing services to taxonomists for standard genome sequencing and annotation.</title>
        <authorList>
            <consortium name="The Broad Institute Genomics Platform"/>
            <consortium name="The Broad Institute Genome Sequencing Center for Infectious Disease"/>
            <person name="Wu L."/>
            <person name="Ma J."/>
        </authorList>
    </citation>
    <scope>NUCLEOTIDE SEQUENCE [LARGE SCALE GENOMIC DNA]</scope>
    <source>
        <strain evidence="4 5">JCM 13518</strain>
    </source>
</reference>
<gene>
    <name evidence="4" type="ORF">GCM10009710_05870</name>
</gene>
<evidence type="ECO:0000313" key="5">
    <source>
        <dbReference type="Proteomes" id="UP001501057"/>
    </source>
</evidence>
<dbReference type="Proteomes" id="UP001501057">
    <property type="component" value="Unassembled WGS sequence"/>
</dbReference>
<dbReference type="Gene3D" id="2.50.20.20">
    <property type="match status" value="1"/>
</dbReference>
<keyword evidence="3" id="KW-0472">Membrane</keyword>
<evidence type="ECO:0000313" key="4">
    <source>
        <dbReference type="EMBL" id="GAA1728046.1"/>
    </source>
</evidence>
<protein>
    <recommendedName>
        <fullName evidence="6">LppX_LprAFG lipoprotein</fullName>
    </recommendedName>
</protein>
<keyword evidence="5" id="KW-1185">Reference proteome</keyword>
<keyword evidence="3" id="KW-1003">Cell membrane</keyword>
<comment type="caution">
    <text evidence="4">The sequence shown here is derived from an EMBL/GenBank/DDBJ whole genome shotgun (WGS) entry which is preliminary data.</text>
</comment>
<comment type="similarity">
    <text evidence="2">Belongs to the LppX/LprAFG lipoprotein family.</text>
</comment>
<sequence length="257" mass="26057">MAWSACQTDGVRAPRLIPRVRLAALLLPALLVPALLAGCSGGGDEETTDPDAAATRLSAAAAELGSAERLDFSLSLDGKLPSGVKGLESATGFGNRTPAFDGDVKIATGGTSLTAEVIAVDGQVWAKTSFSPDFFTIDPAEFGAPDPAVLIGGTDAGIASLLDQVDVGKATQERDGKLVLTAISGTVPGDLVAALIPSADAGSDFDVVVRLTEDDQIHDVTLTGGFYPDTDDVTYVVTVSASSKSPTIEAPVRTGGA</sequence>
<dbReference type="SUPFAM" id="SSF89392">
    <property type="entry name" value="Prokaryotic lipoproteins and lipoprotein localization factors"/>
    <property type="match status" value="1"/>
</dbReference>
<dbReference type="InterPro" id="IPR009830">
    <property type="entry name" value="LppX/LprAFG"/>
</dbReference>
<evidence type="ECO:0008006" key="6">
    <source>
        <dbReference type="Google" id="ProtNLM"/>
    </source>
</evidence>
<dbReference type="EMBL" id="BAAAME010000002">
    <property type="protein sequence ID" value="GAA1728046.1"/>
    <property type="molecule type" value="Genomic_DNA"/>
</dbReference>
<dbReference type="InterPro" id="IPR029046">
    <property type="entry name" value="LolA/LolB/LppX"/>
</dbReference>
<accession>A0ABN2JI36</accession>
<proteinExistence type="inferred from homology"/>
<evidence type="ECO:0000256" key="3">
    <source>
        <dbReference type="ARBA" id="ARBA00022475"/>
    </source>
</evidence>
<comment type="subcellular location">
    <subcellularLocation>
        <location evidence="1">Cell envelope</location>
    </subcellularLocation>
</comment>
<organism evidence="4 5">
    <name type="scientific">Aeromicrobium alkaliterrae</name>
    <dbReference type="NCBI Taxonomy" id="302168"/>
    <lineage>
        <taxon>Bacteria</taxon>
        <taxon>Bacillati</taxon>
        <taxon>Actinomycetota</taxon>
        <taxon>Actinomycetes</taxon>
        <taxon>Propionibacteriales</taxon>
        <taxon>Nocardioidaceae</taxon>
        <taxon>Aeromicrobium</taxon>
    </lineage>
</organism>